<protein>
    <submittedName>
        <fullName evidence="3">SAM-dependent methyltransferase</fullName>
    </submittedName>
</protein>
<accession>A0A319CID3</accession>
<dbReference type="InterPro" id="IPR029063">
    <property type="entry name" value="SAM-dependent_MTases_sf"/>
</dbReference>
<dbReference type="CDD" id="cd02440">
    <property type="entry name" value="AdoMet_MTases"/>
    <property type="match status" value="1"/>
</dbReference>
<evidence type="ECO:0000256" key="1">
    <source>
        <dbReference type="SAM" id="MobiDB-lite"/>
    </source>
</evidence>
<dbReference type="STRING" id="1448315.A0A319CID3"/>
<dbReference type="OrthoDB" id="66144at2759"/>
<dbReference type="VEuPathDB" id="FungiDB:BO82DRAFT_430302"/>
<organism evidence="3 4">
    <name type="scientific">Aspergillus uvarum CBS 121591</name>
    <dbReference type="NCBI Taxonomy" id="1448315"/>
    <lineage>
        <taxon>Eukaryota</taxon>
        <taxon>Fungi</taxon>
        <taxon>Dikarya</taxon>
        <taxon>Ascomycota</taxon>
        <taxon>Pezizomycotina</taxon>
        <taxon>Eurotiomycetes</taxon>
        <taxon>Eurotiomycetidae</taxon>
        <taxon>Eurotiales</taxon>
        <taxon>Aspergillaceae</taxon>
        <taxon>Aspergillus</taxon>
        <taxon>Aspergillus subgen. Circumdati</taxon>
    </lineage>
</organism>
<sequence length="260" mass="29377">MSDFTENNRQYFEKMASTYNDEFKEFIEKNCTEVLSRRAWISDTWTDTESGQGREIKMLEYACGPGPISMTLAPFVSKIIGMDVSDGMISEFNKNAKDAGLVNKMTGVKADLLAESVAEELSAEEYTNFDLVVVSMALHHFENPELALARLSERLKKGGVLLVLEILAAGDHHGHHGHHHNHHHHHHHDEQHDSAHGKLDFGDAEHTIGSHGFTLERIQQLYEEAGVGLNFRSEVLEHQMTFKIHQKLPKALFLARGQRC</sequence>
<evidence type="ECO:0000313" key="3">
    <source>
        <dbReference type="EMBL" id="PYH84210.1"/>
    </source>
</evidence>
<feature type="domain" description="Methyltransferase type 11" evidence="2">
    <location>
        <begin position="59"/>
        <end position="162"/>
    </location>
</feature>
<proteinExistence type="predicted"/>
<keyword evidence="4" id="KW-1185">Reference proteome</keyword>
<keyword evidence="3" id="KW-0489">Methyltransferase</keyword>
<evidence type="ECO:0000313" key="4">
    <source>
        <dbReference type="Proteomes" id="UP000248340"/>
    </source>
</evidence>
<dbReference type="Gene3D" id="3.40.50.150">
    <property type="entry name" value="Vaccinia Virus protein VP39"/>
    <property type="match status" value="1"/>
</dbReference>
<dbReference type="SUPFAM" id="SSF53335">
    <property type="entry name" value="S-adenosyl-L-methionine-dependent methyltransferases"/>
    <property type="match status" value="1"/>
</dbReference>
<keyword evidence="3" id="KW-0808">Transferase</keyword>
<dbReference type="EMBL" id="KZ821685">
    <property type="protein sequence ID" value="PYH84210.1"/>
    <property type="molecule type" value="Genomic_DNA"/>
</dbReference>
<dbReference type="Proteomes" id="UP000248340">
    <property type="component" value="Unassembled WGS sequence"/>
</dbReference>
<reference evidence="3 4" key="1">
    <citation type="submission" date="2016-12" db="EMBL/GenBank/DDBJ databases">
        <title>The genomes of Aspergillus section Nigri reveals drivers in fungal speciation.</title>
        <authorList>
            <consortium name="DOE Joint Genome Institute"/>
            <person name="Vesth T.C."/>
            <person name="Nybo J."/>
            <person name="Theobald S."/>
            <person name="Brandl J."/>
            <person name="Frisvad J.C."/>
            <person name="Nielsen K.F."/>
            <person name="Lyhne E.K."/>
            <person name="Kogle M.E."/>
            <person name="Kuo A."/>
            <person name="Riley R."/>
            <person name="Clum A."/>
            <person name="Nolan M."/>
            <person name="Lipzen A."/>
            <person name="Salamov A."/>
            <person name="Henrissat B."/>
            <person name="Wiebenga A."/>
            <person name="De Vries R.P."/>
            <person name="Grigoriev I.V."/>
            <person name="Mortensen U.H."/>
            <person name="Andersen M.R."/>
            <person name="Baker S.E."/>
        </authorList>
    </citation>
    <scope>NUCLEOTIDE SEQUENCE [LARGE SCALE GENOMIC DNA]</scope>
    <source>
        <strain evidence="3 4">CBS 121591</strain>
    </source>
</reference>
<feature type="compositionally biased region" description="Basic and acidic residues" evidence="1">
    <location>
        <begin position="188"/>
        <end position="201"/>
    </location>
</feature>
<gene>
    <name evidence="3" type="ORF">BO82DRAFT_430302</name>
</gene>
<feature type="region of interest" description="Disordered" evidence="1">
    <location>
        <begin position="172"/>
        <end position="201"/>
    </location>
</feature>
<dbReference type="GO" id="GO:0032259">
    <property type="term" value="P:methylation"/>
    <property type="evidence" value="ECO:0007669"/>
    <property type="project" value="UniProtKB-KW"/>
</dbReference>
<dbReference type="AlphaFoldDB" id="A0A319CID3"/>
<feature type="compositionally biased region" description="Basic residues" evidence="1">
    <location>
        <begin position="173"/>
        <end position="187"/>
    </location>
</feature>
<dbReference type="GO" id="GO:0008757">
    <property type="term" value="F:S-adenosylmethionine-dependent methyltransferase activity"/>
    <property type="evidence" value="ECO:0007669"/>
    <property type="project" value="InterPro"/>
</dbReference>
<dbReference type="InterPro" id="IPR013216">
    <property type="entry name" value="Methyltransf_11"/>
</dbReference>
<evidence type="ECO:0000259" key="2">
    <source>
        <dbReference type="Pfam" id="PF08241"/>
    </source>
</evidence>
<dbReference type="Pfam" id="PF08241">
    <property type="entry name" value="Methyltransf_11"/>
    <property type="match status" value="1"/>
</dbReference>
<dbReference type="RefSeq" id="XP_025494410.1">
    <property type="nucleotide sequence ID" value="XM_025640607.1"/>
</dbReference>
<dbReference type="PANTHER" id="PTHR43861">
    <property type="entry name" value="TRANS-ACONITATE 2-METHYLTRANSFERASE-RELATED"/>
    <property type="match status" value="1"/>
</dbReference>
<name>A0A319CID3_9EURO</name>
<dbReference type="GeneID" id="37143349"/>